<gene>
    <name evidence="2" type="ORF">ECRASSUSDP1_LOCUS4403</name>
</gene>
<comment type="caution">
    <text evidence="2">The sequence shown here is derived from an EMBL/GenBank/DDBJ whole genome shotgun (WGS) entry which is preliminary data.</text>
</comment>
<accession>A0AAD1X4U0</accession>
<sequence length="299" mass="34494">MLVRNERSGVGGCGRREIILKSYLNCLRANKDIEVFKKPFSDLLSPNRTSSSKRKRKNKRKSLIPTRNTQSRKHLHATPLNPLSKSPPKAPHPFTPKTAPFKEPIPKTLLHESQRHQVLHKVYQQKEKGIVIEQFVKKVKMFRRGCEKEDRKDRCSFEKSEEDRNDELERMVKQSSFRDVSMVYANMKPKIMDGSVPEILERVRRVRKPKYLPKSQIFAKTKNSSKFLNTTLVIPKHPENPIPTSDYIKRGSGDNPSNPSFQTTSYKNPTILISLNPPKLNPKNTKKHSKVTFIPSKSS</sequence>
<feature type="compositionally biased region" description="Polar residues" evidence="1">
    <location>
        <begin position="254"/>
        <end position="273"/>
    </location>
</feature>
<name>A0AAD1X4U0_EUPCR</name>
<feature type="region of interest" description="Disordered" evidence="1">
    <location>
        <begin position="238"/>
        <end position="299"/>
    </location>
</feature>
<feature type="region of interest" description="Disordered" evidence="1">
    <location>
        <begin position="44"/>
        <end position="103"/>
    </location>
</feature>
<keyword evidence="3" id="KW-1185">Reference proteome</keyword>
<reference evidence="2" key="1">
    <citation type="submission" date="2023-07" db="EMBL/GenBank/DDBJ databases">
        <authorList>
            <consortium name="AG Swart"/>
            <person name="Singh M."/>
            <person name="Singh A."/>
            <person name="Seah K."/>
            <person name="Emmerich C."/>
        </authorList>
    </citation>
    <scope>NUCLEOTIDE SEQUENCE</scope>
    <source>
        <strain evidence="2">DP1</strain>
    </source>
</reference>
<feature type="compositionally biased region" description="Basic residues" evidence="1">
    <location>
        <begin position="51"/>
        <end position="62"/>
    </location>
</feature>
<proteinExistence type="predicted"/>
<protein>
    <submittedName>
        <fullName evidence="2">Uncharacterized protein</fullName>
    </submittedName>
</protein>
<evidence type="ECO:0000256" key="1">
    <source>
        <dbReference type="SAM" id="MobiDB-lite"/>
    </source>
</evidence>
<evidence type="ECO:0000313" key="3">
    <source>
        <dbReference type="Proteomes" id="UP001295684"/>
    </source>
</evidence>
<evidence type="ECO:0000313" key="2">
    <source>
        <dbReference type="EMBL" id="CAI2363073.1"/>
    </source>
</evidence>
<dbReference type="AlphaFoldDB" id="A0AAD1X4U0"/>
<organism evidence="2 3">
    <name type="scientific">Euplotes crassus</name>
    <dbReference type="NCBI Taxonomy" id="5936"/>
    <lineage>
        <taxon>Eukaryota</taxon>
        <taxon>Sar</taxon>
        <taxon>Alveolata</taxon>
        <taxon>Ciliophora</taxon>
        <taxon>Intramacronucleata</taxon>
        <taxon>Spirotrichea</taxon>
        <taxon>Hypotrichia</taxon>
        <taxon>Euplotida</taxon>
        <taxon>Euplotidae</taxon>
        <taxon>Moneuplotes</taxon>
    </lineage>
</organism>
<dbReference type="EMBL" id="CAMPGE010004224">
    <property type="protein sequence ID" value="CAI2363073.1"/>
    <property type="molecule type" value="Genomic_DNA"/>
</dbReference>
<dbReference type="Proteomes" id="UP001295684">
    <property type="component" value="Unassembled WGS sequence"/>
</dbReference>